<dbReference type="Proteomes" id="UP001046870">
    <property type="component" value="Chromosome 18"/>
</dbReference>
<feature type="chain" id="PRO_5038669718" description="C-type lectin domain-containing protein" evidence="7">
    <location>
        <begin position="27"/>
        <end position="256"/>
    </location>
</feature>
<dbReference type="GO" id="GO:0005771">
    <property type="term" value="C:multivesicular body"/>
    <property type="evidence" value="ECO:0007669"/>
    <property type="project" value="TreeGrafter"/>
</dbReference>
<proteinExistence type="predicted"/>
<dbReference type="Pfam" id="PF00059">
    <property type="entry name" value="Lectin_C"/>
    <property type="match status" value="1"/>
</dbReference>
<gene>
    <name evidence="9" type="ORF">MATL_G00202100</name>
</gene>
<dbReference type="InterPro" id="IPR016187">
    <property type="entry name" value="CTDL_fold"/>
</dbReference>
<organism evidence="9 10">
    <name type="scientific">Megalops atlanticus</name>
    <name type="common">Tarpon</name>
    <name type="synonym">Clupea gigantea</name>
    <dbReference type="NCBI Taxonomy" id="7932"/>
    <lineage>
        <taxon>Eukaryota</taxon>
        <taxon>Metazoa</taxon>
        <taxon>Chordata</taxon>
        <taxon>Craniata</taxon>
        <taxon>Vertebrata</taxon>
        <taxon>Euteleostomi</taxon>
        <taxon>Actinopterygii</taxon>
        <taxon>Neopterygii</taxon>
        <taxon>Teleostei</taxon>
        <taxon>Elopiformes</taxon>
        <taxon>Megalopidae</taxon>
        <taxon>Megalops</taxon>
    </lineage>
</organism>
<dbReference type="AlphaFoldDB" id="A0A9D3PKB1"/>
<evidence type="ECO:0000313" key="10">
    <source>
        <dbReference type="Proteomes" id="UP001046870"/>
    </source>
</evidence>
<evidence type="ECO:0000256" key="6">
    <source>
        <dbReference type="SAM" id="MobiDB-lite"/>
    </source>
</evidence>
<evidence type="ECO:0000313" key="9">
    <source>
        <dbReference type="EMBL" id="KAG7460749.1"/>
    </source>
</evidence>
<dbReference type="OrthoDB" id="418245at2759"/>
<protein>
    <recommendedName>
        <fullName evidence="8">C-type lectin domain-containing protein</fullName>
    </recommendedName>
</protein>
<feature type="compositionally biased region" description="Low complexity" evidence="6">
    <location>
        <begin position="72"/>
        <end position="89"/>
    </location>
</feature>
<dbReference type="SUPFAM" id="SSF56436">
    <property type="entry name" value="C-type lectin-like"/>
    <property type="match status" value="1"/>
</dbReference>
<evidence type="ECO:0000256" key="7">
    <source>
        <dbReference type="SAM" id="SignalP"/>
    </source>
</evidence>
<feature type="signal peptide" evidence="7">
    <location>
        <begin position="1"/>
        <end position="26"/>
    </location>
</feature>
<sequence length="256" mass="27140">MALLRRDVVRLALLVLLLRLFPMSRAQMAQTQPSCSAVPGIPGHNGQPGRDGRDGRDGKDGTAGQKGDKGDAGVPGAQGPPGKAGPPGENGERGAPGPSGPLGDASLVKALQSEVKTLKDSLSKLEKATSFQFFRKAGSKYYASNNREAPFSEGKEMCAAGGGTVALPRNEAENQAFTQFFTSLPSISTQYAYMAATDEKTEGRWVDLDDKPLGFTKWASGEPQNYGGAEHCVVIRKSGHWADVSCSHKFIVICEI</sequence>
<dbReference type="InterPro" id="IPR008160">
    <property type="entry name" value="Collagen"/>
</dbReference>
<keyword evidence="5" id="KW-1015">Disulfide bond</keyword>
<evidence type="ECO:0000256" key="5">
    <source>
        <dbReference type="ARBA" id="ARBA00023157"/>
    </source>
</evidence>
<evidence type="ECO:0000256" key="1">
    <source>
        <dbReference type="ARBA" id="ARBA00022729"/>
    </source>
</evidence>
<dbReference type="EMBL" id="JAFDVH010000018">
    <property type="protein sequence ID" value="KAG7460749.1"/>
    <property type="molecule type" value="Genomic_DNA"/>
</dbReference>
<comment type="caution">
    <text evidence="9">The sequence shown here is derived from an EMBL/GenBank/DDBJ whole genome shotgun (WGS) entry which is preliminary data.</text>
</comment>
<keyword evidence="3" id="KW-0106">Calcium</keyword>
<dbReference type="InterPro" id="IPR016186">
    <property type="entry name" value="C-type_lectin-like/link_sf"/>
</dbReference>
<reference evidence="9" key="1">
    <citation type="submission" date="2021-01" db="EMBL/GenBank/DDBJ databases">
        <authorList>
            <person name="Zahm M."/>
            <person name="Roques C."/>
            <person name="Cabau C."/>
            <person name="Klopp C."/>
            <person name="Donnadieu C."/>
            <person name="Jouanno E."/>
            <person name="Lampietro C."/>
            <person name="Louis A."/>
            <person name="Herpin A."/>
            <person name="Echchiki A."/>
            <person name="Berthelot C."/>
            <person name="Parey E."/>
            <person name="Roest-Crollius H."/>
            <person name="Braasch I."/>
            <person name="Postlethwait J."/>
            <person name="Bobe J."/>
            <person name="Montfort J."/>
            <person name="Bouchez O."/>
            <person name="Begum T."/>
            <person name="Mejri S."/>
            <person name="Adams A."/>
            <person name="Chen W.-J."/>
            <person name="Guiguen Y."/>
        </authorList>
    </citation>
    <scope>NUCLEOTIDE SEQUENCE</scope>
    <source>
        <strain evidence="9">YG-15Mar2019-1</strain>
        <tissue evidence="9">Brain</tissue>
    </source>
</reference>
<dbReference type="GO" id="GO:0005615">
    <property type="term" value="C:extracellular space"/>
    <property type="evidence" value="ECO:0007669"/>
    <property type="project" value="TreeGrafter"/>
</dbReference>
<feature type="domain" description="C-type lectin" evidence="8">
    <location>
        <begin position="136"/>
        <end position="255"/>
    </location>
</feature>
<dbReference type="PANTHER" id="PTHR24024">
    <property type="entry name" value="PULMONARY SURFACTANT-ASSOCIATED PROTEIN A"/>
    <property type="match status" value="1"/>
</dbReference>
<evidence type="ECO:0000256" key="4">
    <source>
        <dbReference type="ARBA" id="ARBA00023119"/>
    </source>
</evidence>
<name>A0A9D3PKB1_MEGAT</name>
<accession>A0A9D3PKB1</accession>
<keyword evidence="10" id="KW-1185">Reference proteome</keyword>
<dbReference type="Gene3D" id="3.10.100.10">
    <property type="entry name" value="Mannose-Binding Protein A, subunit A"/>
    <property type="match status" value="1"/>
</dbReference>
<keyword evidence="1 7" id="KW-0732">Signal</keyword>
<feature type="compositionally biased region" description="Basic and acidic residues" evidence="6">
    <location>
        <begin position="50"/>
        <end position="71"/>
    </location>
</feature>
<dbReference type="GO" id="GO:0030246">
    <property type="term" value="F:carbohydrate binding"/>
    <property type="evidence" value="ECO:0007669"/>
    <property type="project" value="UniProtKB-KW"/>
</dbReference>
<dbReference type="GO" id="GO:0005581">
    <property type="term" value="C:collagen trimer"/>
    <property type="evidence" value="ECO:0007669"/>
    <property type="project" value="UniProtKB-KW"/>
</dbReference>
<feature type="region of interest" description="Disordered" evidence="6">
    <location>
        <begin position="31"/>
        <end position="105"/>
    </location>
</feature>
<dbReference type="PANTHER" id="PTHR24024:SF15">
    <property type="entry name" value="PULMONARY SURFACTANT-ASSOCIATED PROTEIN D"/>
    <property type="match status" value="1"/>
</dbReference>
<dbReference type="InterPro" id="IPR001304">
    <property type="entry name" value="C-type_lectin-like"/>
</dbReference>
<dbReference type="PROSITE" id="PS00615">
    <property type="entry name" value="C_TYPE_LECTIN_1"/>
    <property type="match status" value="1"/>
</dbReference>
<dbReference type="PROSITE" id="PS50041">
    <property type="entry name" value="C_TYPE_LECTIN_2"/>
    <property type="match status" value="1"/>
</dbReference>
<evidence type="ECO:0000256" key="3">
    <source>
        <dbReference type="ARBA" id="ARBA00022837"/>
    </source>
</evidence>
<evidence type="ECO:0000259" key="8">
    <source>
        <dbReference type="PROSITE" id="PS50041"/>
    </source>
</evidence>
<keyword evidence="4" id="KW-0176">Collagen</keyword>
<evidence type="ECO:0000256" key="2">
    <source>
        <dbReference type="ARBA" id="ARBA00022734"/>
    </source>
</evidence>
<dbReference type="InterPro" id="IPR018378">
    <property type="entry name" value="C-type_lectin_CS"/>
</dbReference>
<dbReference type="InterPro" id="IPR051077">
    <property type="entry name" value="Ca-dependent_lectin"/>
</dbReference>
<dbReference type="SMART" id="SM00034">
    <property type="entry name" value="CLECT"/>
    <property type="match status" value="1"/>
</dbReference>
<dbReference type="Pfam" id="PF01391">
    <property type="entry name" value="Collagen"/>
    <property type="match status" value="1"/>
</dbReference>
<keyword evidence="2" id="KW-0430">Lectin</keyword>